<comment type="caution">
    <text evidence="1">The sequence shown here is derived from an EMBL/GenBank/DDBJ whole genome shotgun (WGS) entry which is preliminary data.</text>
</comment>
<proteinExistence type="predicted"/>
<dbReference type="AlphaFoldDB" id="A0A8E0RNP4"/>
<sequence length="194" mass="21338">MDTVLLNLLVPESTIEVTGSINLGQGIIASNIKAYQLDTIHRACSIQLQTNDSLGCTERGLLLKACFEATQILVNLSLTTPYLGLKHGNYILKLPIVTIQMEVKLFAPDVEKKSSNKRLAQVSSISTKLSNELTITPLGSSWTKNFASGLIKLIYPLIRSKLTQGLDDHLLQMANDRLKAYSINPLFVPSLKQT</sequence>
<dbReference type="OrthoDB" id="6232118at2759"/>
<protein>
    <submittedName>
        <fullName evidence="1">Uncharacterized protein</fullName>
    </submittedName>
</protein>
<dbReference type="Proteomes" id="UP000728185">
    <property type="component" value="Unassembled WGS sequence"/>
</dbReference>
<name>A0A8E0RNP4_9TREM</name>
<dbReference type="EMBL" id="LUCM01010624">
    <property type="protein sequence ID" value="KAA0185213.1"/>
    <property type="molecule type" value="Genomic_DNA"/>
</dbReference>
<accession>A0A8E0RNP4</accession>
<gene>
    <name evidence="1" type="ORF">FBUS_08056</name>
</gene>
<evidence type="ECO:0000313" key="2">
    <source>
        <dbReference type="Proteomes" id="UP000728185"/>
    </source>
</evidence>
<keyword evidence="2" id="KW-1185">Reference proteome</keyword>
<reference evidence="1" key="1">
    <citation type="submission" date="2019-05" db="EMBL/GenBank/DDBJ databases">
        <title>Annotation for the trematode Fasciolopsis buski.</title>
        <authorList>
            <person name="Choi Y.-J."/>
        </authorList>
    </citation>
    <scope>NUCLEOTIDE SEQUENCE</scope>
    <source>
        <strain evidence="1">HT</strain>
        <tissue evidence="1">Whole worm</tissue>
    </source>
</reference>
<organism evidence="1 2">
    <name type="scientific">Fasciolopsis buskii</name>
    <dbReference type="NCBI Taxonomy" id="27845"/>
    <lineage>
        <taxon>Eukaryota</taxon>
        <taxon>Metazoa</taxon>
        <taxon>Spiralia</taxon>
        <taxon>Lophotrochozoa</taxon>
        <taxon>Platyhelminthes</taxon>
        <taxon>Trematoda</taxon>
        <taxon>Digenea</taxon>
        <taxon>Plagiorchiida</taxon>
        <taxon>Echinostomata</taxon>
        <taxon>Echinostomatoidea</taxon>
        <taxon>Fasciolidae</taxon>
        <taxon>Fasciolopsis</taxon>
    </lineage>
</organism>
<evidence type="ECO:0000313" key="1">
    <source>
        <dbReference type="EMBL" id="KAA0185213.1"/>
    </source>
</evidence>